<dbReference type="RefSeq" id="XP_013957900.1">
    <property type="nucleotide sequence ID" value="XM_014102425.1"/>
</dbReference>
<name>G9MP90_HYPVG</name>
<dbReference type="AlphaFoldDB" id="G9MP90"/>
<dbReference type="VEuPathDB" id="FungiDB:TRIVIDRAFT_63890"/>
<proteinExistence type="predicted"/>
<keyword evidence="2" id="KW-1185">Reference proteome</keyword>
<protein>
    <submittedName>
        <fullName evidence="1">Uncharacterized protein</fullName>
    </submittedName>
</protein>
<dbReference type="Proteomes" id="UP000007115">
    <property type="component" value="Unassembled WGS sequence"/>
</dbReference>
<dbReference type="InParanoid" id="G9MP90"/>
<accession>G9MP90</accession>
<gene>
    <name evidence="1" type="ORF">TRIVIDRAFT_63890</name>
</gene>
<reference evidence="1 2" key="1">
    <citation type="journal article" date="2011" name="Genome Biol.">
        <title>Comparative genome sequence analysis underscores mycoparasitism as the ancestral life style of Trichoderma.</title>
        <authorList>
            <person name="Kubicek C.P."/>
            <person name="Herrera-Estrella A."/>
            <person name="Seidl-Seiboth V."/>
            <person name="Martinez D.A."/>
            <person name="Druzhinina I.S."/>
            <person name="Thon M."/>
            <person name="Zeilinger S."/>
            <person name="Casas-Flores S."/>
            <person name="Horwitz B.A."/>
            <person name="Mukherjee P.K."/>
            <person name="Mukherjee M."/>
            <person name="Kredics L."/>
            <person name="Alcaraz L.D."/>
            <person name="Aerts A."/>
            <person name="Antal Z."/>
            <person name="Atanasova L."/>
            <person name="Cervantes-Badillo M.G."/>
            <person name="Challacombe J."/>
            <person name="Chertkov O."/>
            <person name="McCluskey K."/>
            <person name="Coulpier F."/>
            <person name="Deshpande N."/>
            <person name="von Doehren H."/>
            <person name="Ebbole D.J."/>
            <person name="Esquivel-Naranjo E.U."/>
            <person name="Fekete E."/>
            <person name="Flipphi M."/>
            <person name="Glaser F."/>
            <person name="Gomez-Rodriguez E.Y."/>
            <person name="Gruber S."/>
            <person name="Han C."/>
            <person name="Henrissat B."/>
            <person name="Hermosa R."/>
            <person name="Hernandez-Onate M."/>
            <person name="Karaffa L."/>
            <person name="Kosti I."/>
            <person name="Le Crom S."/>
            <person name="Lindquist E."/>
            <person name="Lucas S."/>
            <person name="Luebeck M."/>
            <person name="Luebeck P.S."/>
            <person name="Margeot A."/>
            <person name="Metz B."/>
            <person name="Misra M."/>
            <person name="Nevalainen H."/>
            <person name="Omann M."/>
            <person name="Packer N."/>
            <person name="Perrone G."/>
            <person name="Uresti-Rivera E.E."/>
            <person name="Salamov A."/>
            <person name="Schmoll M."/>
            <person name="Seiboth B."/>
            <person name="Shapiro H."/>
            <person name="Sukno S."/>
            <person name="Tamayo-Ramos J.A."/>
            <person name="Tisch D."/>
            <person name="Wiest A."/>
            <person name="Wilkinson H.H."/>
            <person name="Zhang M."/>
            <person name="Coutinho P.M."/>
            <person name="Kenerley C.M."/>
            <person name="Monte E."/>
            <person name="Baker S.E."/>
            <person name="Grigoriev I.V."/>
        </authorList>
    </citation>
    <scope>NUCLEOTIDE SEQUENCE [LARGE SCALE GENOMIC DNA]</scope>
    <source>
        <strain evidence="2">Gv29-8 / FGSC 10586</strain>
    </source>
</reference>
<comment type="caution">
    <text evidence="1">The sequence shown here is derived from an EMBL/GenBank/DDBJ whole genome shotgun (WGS) entry which is preliminary data.</text>
</comment>
<evidence type="ECO:0000313" key="1">
    <source>
        <dbReference type="EMBL" id="EHK23692.1"/>
    </source>
</evidence>
<dbReference type="EMBL" id="ABDF02000005">
    <property type="protein sequence ID" value="EHK23692.1"/>
    <property type="molecule type" value="Genomic_DNA"/>
</dbReference>
<evidence type="ECO:0000313" key="2">
    <source>
        <dbReference type="Proteomes" id="UP000007115"/>
    </source>
</evidence>
<organism evidence="1 2">
    <name type="scientific">Hypocrea virens (strain Gv29-8 / FGSC 10586)</name>
    <name type="common">Gliocladium virens</name>
    <name type="synonym">Trichoderma virens</name>
    <dbReference type="NCBI Taxonomy" id="413071"/>
    <lineage>
        <taxon>Eukaryota</taxon>
        <taxon>Fungi</taxon>
        <taxon>Dikarya</taxon>
        <taxon>Ascomycota</taxon>
        <taxon>Pezizomycotina</taxon>
        <taxon>Sordariomycetes</taxon>
        <taxon>Hypocreomycetidae</taxon>
        <taxon>Hypocreales</taxon>
        <taxon>Hypocreaceae</taxon>
        <taxon>Trichoderma</taxon>
    </lineage>
</organism>
<dbReference type="HOGENOM" id="CLU_1402616_0_0_1"/>
<sequence length="194" mass="21773">MARRERRGVAIPQSSSNCLESIKSVETGIVTGRELLLAQAQESLAPALVRPRDSRPGYQVQDRAFVIRQRAKELQNEPRQRRAHTEALASVPLWVVGTGPAHVSSSRWSRASERDIDDVRAQVQLQSAGCCWGRHVHRCANSPQVTTVQERLDIAKSPCFRRCSRGDGIKSLHAKYMHLNRYPVPLTQPPSQHL</sequence>
<dbReference type="GeneID" id="25796533"/>